<sequence>MKLTVVLFALLALAGVPVSSQSLTYLPLPVSNADGLAFSQGDSTLLGVLVGFELPATGPLSAIAELTATLAGEGNLALAVVGTWKGTKPAQTVRVEKTGSAVAGLRLLCTVAGRTVRLRQLQVLFKPWTDGALGTTGTWSRVYGELAGANEVTKIVEVQIQPGAYATSVHGTLDGGKVAQLSLVQRQVAKLAPPTAKVVSVGVAPLAPVAPAAPEAPTVELKR</sequence>
<reference evidence="1" key="1">
    <citation type="submission" date="2020-05" db="EMBL/GenBank/DDBJ databases">
        <authorList>
            <person name="Chiriac C."/>
            <person name="Salcher M."/>
            <person name="Ghai R."/>
            <person name="Kavagutti S V."/>
        </authorList>
    </citation>
    <scope>NUCLEOTIDE SEQUENCE</scope>
</reference>
<dbReference type="AlphaFoldDB" id="A0A6J7RZU2"/>
<dbReference type="EMBL" id="CAFBPM010000048">
    <property type="protein sequence ID" value="CAB5033780.1"/>
    <property type="molecule type" value="Genomic_DNA"/>
</dbReference>
<proteinExistence type="predicted"/>
<organism evidence="1">
    <name type="scientific">freshwater metagenome</name>
    <dbReference type="NCBI Taxonomy" id="449393"/>
    <lineage>
        <taxon>unclassified sequences</taxon>
        <taxon>metagenomes</taxon>
        <taxon>ecological metagenomes</taxon>
    </lineage>
</organism>
<accession>A0A6J7RZU2</accession>
<evidence type="ECO:0000313" key="1">
    <source>
        <dbReference type="EMBL" id="CAB5033780.1"/>
    </source>
</evidence>
<name>A0A6J7RZU2_9ZZZZ</name>
<gene>
    <name evidence="1" type="ORF">UFOPK4112_01959</name>
</gene>
<protein>
    <submittedName>
        <fullName evidence="1">Unannotated protein</fullName>
    </submittedName>
</protein>